<evidence type="ECO:0000313" key="2">
    <source>
        <dbReference type="Proteomes" id="UP001497535"/>
    </source>
</evidence>
<dbReference type="Proteomes" id="UP001497535">
    <property type="component" value="Unassembled WGS sequence"/>
</dbReference>
<comment type="caution">
    <text evidence="1">The sequence shown here is derived from an EMBL/GenBank/DDBJ whole genome shotgun (WGS) entry which is preliminary data.</text>
</comment>
<name>A0ACB0YLE6_MELEN</name>
<gene>
    <name evidence="1" type="ORF">MENTE1834_LOCUS13832</name>
</gene>
<dbReference type="EMBL" id="CAVMJV010000014">
    <property type="protein sequence ID" value="CAK5052248.1"/>
    <property type="molecule type" value="Genomic_DNA"/>
</dbReference>
<reference evidence="1" key="1">
    <citation type="submission" date="2023-11" db="EMBL/GenBank/DDBJ databases">
        <authorList>
            <person name="Poullet M."/>
        </authorList>
    </citation>
    <scope>NUCLEOTIDE SEQUENCE</scope>
    <source>
        <strain evidence="1">E1834</strain>
    </source>
</reference>
<keyword evidence="2" id="KW-1185">Reference proteome</keyword>
<proteinExistence type="predicted"/>
<organism evidence="1 2">
    <name type="scientific">Meloidogyne enterolobii</name>
    <name type="common">Root-knot nematode worm</name>
    <name type="synonym">Meloidogyne mayaguensis</name>
    <dbReference type="NCBI Taxonomy" id="390850"/>
    <lineage>
        <taxon>Eukaryota</taxon>
        <taxon>Metazoa</taxon>
        <taxon>Ecdysozoa</taxon>
        <taxon>Nematoda</taxon>
        <taxon>Chromadorea</taxon>
        <taxon>Rhabditida</taxon>
        <taxon>Tylenchina</taxon>
        <taxon>Tylenchomorpha</taxon>
        <taxon>Tylenchoidea</taxon>
        <taxon>Meloidogynidae</taxon>
        <taxon>Meloidogyninae</taxon>
        <taxon>Meloidogyne</taxon>
    </lineage>
</organism>
<sequence length="145" mass="17183">MYFLPPEVQLDILKHLNFTQLLSIQQTNIYFKNFINQCESLLARKEEDQIGFSSVNELYLNEYKLYKPDPKLYEFKLSEQLEEKWKCAIDKSIPMFLSCNDDDRMNIVDVSLFESNPSSDWGQLFLNISRNIFTLFSLLLFPFAL</sequence>
<accession>A0ACB0YLE6</accession>
<protein>
    <submittedName>
        <fullName evidence="1">Uncharacterized protein</fullName>
    </submittedName>
</protein>
<evidence type="ECO:0000313" key="1">
    <source>
        <dbReference type="EMBL" id="CAK5052248.1"/>
    </source>
</evidence>